<dbReference type="Proteomes" id="UP001363151">
    <property type="component" value="Unassembled WGS sequence"/>
</dbReference>
<dbReference type="EMBL" id="JBBJCI010000214">
    <property type="protein sequence ID" value="KAK7240386.1"/>
    <property type="molecule type" value="Genomic_DNA"/>
</dbReference>
<evidence type="ECO:0000313" key="2">
    <source>
        <dbReference type="EMBL" id="KAK7240386.1"/>
    </source>
</evidence>
<protein>
    <submittedName>
        <fullName evidence="2">Ran GTPase binding protein</fullName>
    </submittedName>
</protein>
<keyword evidence="3" id="KW-1185">Reference proteome</keyword>
<name>A0ABR1FWH9_AURAN</name>
<gene>
    <name evidence="2" type="ORF">SO694_00115031</name>
</gene>
<organism evidence="2 3">
    <name type="scientific">Aureococcus anophagefferens</name>
    <name type="common">Harmful bloom alga</name>
    <dbReference type="NCBI Taxonomy" id="44056"/>
    <lineage>
        <taxon>Eukaryota</taxon>
        <taxon>Sar</taxon>
        <taxon>Stramenopiles</taxon>
        <taxon>Ochrophyta</taxon>
        <taxon>Pelagophyceae</taxon>
        <taxon>Pelagomonadales</taxon>
        <taxon>Pelagomonadaceae</taxon>
        <taxon>Aureococcus</taxon>
    </lineage>
</organism>
<accession>A0ABR1FWH9</accession>
<evidence type="ECO:0000256" key="1">
    <source>
        <dbReference type="SAM" id="MobiDB-lite"/>
    </source>
</evidence>
<sequence>MADAALGAAVFDVCSGVAARATRGVVDEAAGRLEFRLGMVAARVASLGVTFRFEAPAAAPAPSTALAVVEPSVATRDPWASSSFGDTNASRRWTAALDWREAAPGVTFASEKDEARMALPDGRTQLDPIVETYLGNNAARVVRAVRSRSRSRQHGRPLTGPMKPRTMAEAVAAWKRREARRAAPMTLAERETHWNGRTLGPPLPAYDAVGDAHCTYTLGVAFAASPYKAALEATRPGYRDDLLRAPRVYHRPKWPTATHAYKDDPVLPSFSVSSCSEPGPDARHALTSAGAAARRDAAYGSSVAHAEGRRSRVYHVPLSRTDYNSGSLHPVRGSLGPEEGSLHWASVPARNWFKLQSEKTRSFHGDSWIEIVQANAIHATTRDLAVENRAISNPKLRKRGRAR</sequence>
<proteinExistence type="predicted"/>
<evidence type="ECO:0000313" key="3">
    <source>
        <dbReference type="Proteomes" id="UP001363151"/>
    </source>
</evidence>
<reference evidence="2 3" key="1">
    <citation type="submission" date="2024-03" db="EMBL/GenBank/DDBJ databases">
        <title>Aureococcus anophagefferens CCMP1851 and Kratosvirus quantuckense: Draft genome of a second virus-susceptible host strain in the model system.</title>
        <authorList>
            <person name="Chase E."/>
            <person name="Truchon A.R."/>
            <person name="Schepens W."/>
            <person name="Wilhelm S.W."/>
        </authorList>
    </citation>
    <scope>NUCLEOTIDE SEQUENCE [LARGE SCALE GENOMIC DNA]</scope>
    <source>
        <strain evidence="2 3">CCMP1851</strain>
    </source>
</reference>
<feature type="compositionally biased region" description="Basic residues" evidence="1">
    <location>
        <begin position="144"/>
        <end position="155"/>
    </location>
</feature>
<comment type="caution">
    <text evidence="2">The sequence shown here is derived from an EMBL/GenBank/DDBJ whole genome shotgun (WGS) entry which is preliminary data.</text>
</comment>
<feature type="region of interest" description="Disordered" evidence="1">
    <location>
        <begin position="144"/>
        <end position="163"/>
    </location>
</feature>